<evidence type="ECO:0000256" key="15">
    <source>
        <dbReference type="RuleBase" id="RU000617"/>
    </source>
</evidence>
<dbReference type="NCBIfam" id="TIGR00574">
    <property type="entry name" value="dnl1"/>
    <property type="match status" value="1"/>
</dbReference>
<dbReference type="FunFam" id="1.10.3260.10:FF:000008">
    <property type="entry name" value="DNA ligase 4"/>
    <property type="match status" value="1"/>
</dbReference>
<dbReference type="PROSITE" id="PS50172">
    <property type="entry name" value="BRCT"/>
    <property type="match status" value="2"/>
</dbReference>
<comment type="subcellular location">
    <subcellularLocation>
        <location evidence="2">Nucleus</location>
    </subcellularLocation>
</comment>
<evidence type="ECO:0000259" key="17">
    <source>
        <dbReference type="PROSITE" id="PS50160"/>
    </source>
</evidence>
<sequence>MAEQKKPINHSSGLPFRDLVQYLLQPLQDYTRRPGIKGRPGVIAPSELKRVAISKFLARWRTEVGDDVFPFFRLLMPERDKDRSMYKIKEANMAKLFIKILGISPASEDAISIEKWKIPGVSGAAGDFPGRLFEVLRSRAAIPDWGNMSIDEVNEGLDQLSRCSKESQQRPILTKFYNNMSAQELRWLCCIILRTMKIGASERTFFDIWHPDAHKLFNKSSSLSRVCWELYDREYRLPDAEKDISVFSCFQPQLAAFRKSDIADVVKKMGGKTFYIEEKLDGERIQLHKRGDIYKYWSRKAKDYTYLYGSSYGDDSNQEGGGLTKYLEDAFNPAVKNVVLDGEMITWNDKFDAPVGFGSLKSAANAEKNNSNSSFDGHPFYCVFDILYLNGTSLTNYTLRDRRKALKGIIRPITRRIEVVPVQEANKEFEVESRLRECIANASEGLVVKDPDSAYRPNDRNDSWIKVKPEYMEEFGENLDLLIIGGYWGEGRRGNRLSSFLCGVREDNPASEDPLPRFMTFARVGGGFNGPDYAQIDHITTDHWHKFDPQDPPSQHYSYARGRNGTLLEYPDMWIAPEHSVVIQLKAASAVPSDSYAAKVTLRFPRFERLREDKDWRTATSLKDFVNIQAQAASEKNEKLLNAHIRRKRTVAGQKKKFMTIQGVEDDEPEESIKDSLIFDRLSFYVLTDSRDHKLSKHELEALIRDNGGQIVHNEGEPRNPPSEQVKALTPAQKLKRDAAHLDTMQEKRSWTEVFNVAERNVVKVASLVKRATHDIMKPEWLVASIAAGRLLDREPRFMYFTTQDSVQSVQSNVDEYNDSYTNDITVPVLTLLLQQMPKGDVDVTEVQELREFLVESGDFPMWMFSRFVAYFNYHSLAHQNHISVDHHKEDESAEKELEDAEVLWKLHGGQVTYDIHDTRTTHVIVSPQSTANLRKIRAAMALRDRIARVVAASWINKCTEAETVLGEEGYAVR</sequence>
<gene>
    <name evidence="19" type="ORF">TAPDE_001328</name>
</gene>
<dbReference type="InterPro" id="IPR001357">
    <property type="entry name" value="BRCT_dom"/>
</dbReference>
<dbReference type="InterPro" id="IPR016059">
    <property type="entry name" value="DNA_ligase_ATP-dep_CS"/>
</dbReference>
<dbReference type="VEuPathDB" id="FungiDB:TAPDE_001328"/>
<name>R4XDT0_TAPDE</name>
<evidence type="ECO:0000256" key="11">
    <source>
        <dbReference type="ARBA" id="ARBA00023172"/>
    </source>
</evidence>
<keyword evidence="7 15" id="KW-0547">Nucleotide-binding</keyword>
<reference evidence="19 20" key="1">
    <citation type="journal article" date="2013" name="MBio">
        <title>Genome sequencing of the plant pathogen Taphrina deformans, the causal agent of peach leaf curl.</title>
        <authorList>
            <person name="Cisse O.H."/>
            <person name="Almeida J.M.G.C.F."/>
            <person name="Fonseca A."/>
            <person name="Kumar A.A."/>
            <person name="Salojaervi J."/>
            <person name="Overmyer K."/>
            <person name="Hauser P.M."/>
            <person name="Pagni M."/>
        </authorList>
    </citation>
    <scope>NUCLEOTIDE SEQUENCE [LARGE SCALE GENOMIC DNA]</scope>
    <source>
        <strain evidence="20">PYCC 5710 / ATCC 11124 / CBS 356.35 / IMI 108563 / JCM 9778 / NBRC 8474</strain>
    </source>
</reference>
<keyword evidence="9 15" id="KW-0067">ATP-binding</keyword>
<keyword evidence="4 15" id="KW-0436">Ligase</keyword>
<evidence type="ECO:0000259" key="18">
    <source>
        <dbReference type="PROSITE" id="PS50172"/>
    </source>
</evidence>
<dbReference type="SUPFAM" id="SSF52113">
    <property type="entry name" value="BRCT domain"/>
    <property type="match status" value="2"/>
</dbReference>
<dbReference type="InterPro" id="IPR029710">
    <property type="entry name" value="LIG4"/>
</dbReference>
<evidence type="ECO:0000256" key="9">
    <source>
        <dbReference type="ARBA" id="ARBA00022840"/>
    </source>
</evidence>
<evidence type="ECO:0000313" key="20">
    <source>
        <dbReference type="Proteomes" id="UP000013776"/>
    </source>
</evidence>
<dbReference type="PROSITE" id="PS00697">
    <property type="entry name" value="DNA_LIGASE_A1"/>
    <property type="match status" value="1"/>
</dbReference>
<dbReference type="InterPro" id="IPR012308">
    <property type="entry name" value="DNA_ligase_ATP-dep_N"/>
</dbReference>
<dbReference type="Gene3D" id="2.40.50.140">
    <property type="entry name" value="Nucleic acid-binding proteins"/>
    <property type="match status" value="1"/>
</dbReference>
<keyword evidence="10" id="KW-0460">Magnesium</keyword>
<dbReference type="Proteomes" id="UP000013776">
    <property type="component" value="Unassembled WGS sequence"/>
</dbReference>
<keyword evidence="6" id="KW-0677">Repeat</keyword>
<evidence type="ECO:0000256" key="4">
    <source>
        <dbReference type="ARBA" id="ARBA00022598"/>
    </source>
</evidence>
<dbReference type="SUPFAM" id="SSF56091">
    <property type="entry name" value="DNA ligase/mRNA capping enzyme, catalytic domain"/>
    <property type="match status" value="1"/>
</dbReference>
<evidence type="ECO:0000313" key="19">
    <source>
        <dbReference type="EMBL" id="CCG81494.1"/>
    </source>
</evidence>
<evidence type="ECO:0000256" key="16">
    <source>
        <dbReference type="RuleBase" id="RU004196"/>
    </source>
</evidence>
<dbReference type="InterPro" id="IPR044125">
    <property type="entry name" value="Adenylation_DNA_ligase_IV"/>
</dbReference>
<evidence type="ECO:0000256" key="7">
    <source>
        <dbReference type="ARBA" id="ARBA00022741"/>
    </source>
</evidence>
<dbReference type="GO" id="GO:0006310">
    <property type="term" value="P:DNA recombination"/>
    <property type="evidence" value="ECO:0007669"/>
    <property type="project" value="UniProtKB-KW"/>
</dbReference>
<dbReference type="STRING" id="1097556.R4XDT0"/>
<dbReference type="GO" id="GO:0006303">
    <property type="term" value="P:double-strand break repair via nonhomologous end joining"/>
    <property type="evidence" value="ECO:0007669"/>
    <property type="project" value="TreeGrafter"/>
</dbReference>
<dbReference type="PANTHER" id="PTHR45997:SF1">
    <property type="entry name" value="DNA LIGASE 4"/>
    <property type="match status" value="1"/>
</dbReference>
<dbReference type="Gene3D" id="3.30.470.30">
    <property type="entry name" value="DNA ligase/mRNA capping enzyme"/>
    <property type="match status" value="1"/>
</dbReference>
<evidence type="ECO:0000256" key="8">
    <source>
        <dbReference type="ARBA" id="ARBA00022763"/>
    </source>
</evidence>
<dbReference type="PANTHER" id="PTHR45997">
    <property type="entry name" value="DNA LIGASE 4"/>
    <property type="match status" value="1"/>
</dbReference>
<dbReference type="Gene3D" id="1.10.3260.10">
    <property type="entry name" value="DNA ligase, ATP-dependent, N-terminal domain"/>
    <property type="match status" value="1"/>
</dbReference>
<evidence type="ECO:0000256" key="3">
    <source>
        <dbReference type="ARBA" id="ARBA00007572"/>
    </source>
</evidence>
<dbReference type="OrthoDB" id="151490at2759"/>
<evidence type="ECO:0000256" key="5">
    <source>
        <dbReference type="ARBA" id="ARBA00022723"/>
    </source>
</evidence>
<proteinExistence type="inferred from homology"/>
<feature type="domain" description="BRCT" evidence="18">
    <location>
        <begin position="908"/>
        <end position="973"/>
    </location>
</feature>
<dbReference type="Pfam" id="PF04679">
    <property type="entry name" value="DNA_ligase_A_C"/>
    <property type="match status" value="1"/>
</dbReference>
<dbReference type="InterPro" id="IPR036420">
    <property type="entry name" value="BRCT_dom_sf"/>
</dbReference>
<dbReference type="GO" id="GO:0003677">
    <property type="term" value="F:DNA binding"/>
    <property type="evidence" value="ECO:0007669"/>
    <property type="project" value="InterPro"/>
</dbReference>
<dbReference type="EC" id="6.5.1.1" evidence="15"/>
<dbReference type="GO" id="GO:0005524">
    <property type="term" value="F:ATP binding"/>
    <property type="evidence" value="ECO:0007669"/>
    <property type="project" value="UniProtKB-KW"/>
</dbReference>
<dbReference type="CDD" id="cd07968">
    <property type="entry name" value="OBF_DNA_ligase_IV"/>
    <property type="match status" value="1"/>
</dbReference>
<keyword evidence="5" id="KW-0479">Metal-binding</keyword>
<comment type="caution">
    <text evidence="19">The sequence shown here is derived from an EMBL/GenBank/DDBJ whole genome shotgun (WGS) entry which is preliminary data.</text>
</comment>
<dbReference type="InterPro" id="IPR012310">
    <property type="entry name" value="DNA_ligase_ATP-dep_cent"/>
</dbReference>
<dbReference type="InterPro" id="IPR036599">
    <property type="entry name" value="DNA_ligase_N_sf"/>
</dbReference>
<evidence type="ECO:0000256" key="12">
    <source>
        <dbReference type="ARBA" id="ARBA00023204"/>
    </source>
</evidence>
<dbReference type="Gene3D" id="3.40.50.10190">
    <property type="entry name" value="BRCT domain"/>
    <property type="match status" value="2"/>
</dbReference>
<evidence type="ECO:0000256" key="14">
    <source>
        <dbReference type="ARBA" id="ARBA00034003"/>
    </source>
</evidence>
<dbReference type="GO" id="GO:0032807">
    <property type="term" value="C:DNA ligase IV complex"/>
    <property type="evidence" value="ECO:0007669"/>
    <property type="project" value="TreeGrafter"/>
</dbReference>
<organism evidence="19 20">
    <name type="scientific">Taphrina deformans (strain PYCC 5710 / ATCC 11124 / CBS 356.35 / IMI 108563 / JCM 9778 / NBRC 8474)</name>
    <name type="common">Peach leaf curl fungus</name>
    <name type="synonym">Lalaria deformans</name>
    <dbReference type="NCBI Taxonomy" id="1097556"/>
    <lineage>
        <taxon>Eukaryota</taxon>
        <taxon>Fungi</taxon>
        <taxon>Dikarya</taxon>
        <taxon>Ascomycota</taxon>
        <taxon>Taphrinomycotina</taxon>
        <taxon>Taphrinomycetes</taxon>
        <taxon>Taphrinales</taxon>
        <taxon>Taphrinaceae</taxon>
        <taxon>Taphrina</taxon>
    </lineage>
</organism>
<dbReference type="InterPro" id="IPR012340">
    <property type="entry name" value="NA-bd_OB-fold"/>
</dbReference>
<dbReference type="PROSITE" id="PS50160">
    <property type="entry name" value="DNA_LIGASE_A3"/>
    <property type="match status" value="1"/>
</dbReference>
<comment type="similarity">
    <text evidence="3 16">Belongs to the ATP-dependent DNA ligase family.</text>
</comment>
<dbReference type="SMART" id="SM00292">
    <property type="entry name" value="BRCT"/>
    <property type="match status" value="2"/>
</dbReference>
<evidence type="ECO:0000256" key="1">
    <source>
        <dbReference type="ARBA" id="ARBA00001946"/>
    </source>
</evidence>
<dbReference type="CDD" id="cd07903">
    <property type="entry name" value="Adenylation_DNA_ligase_IV"/>
    <property type="match status" value="1"/>
</dbReference>
<dbReference type="eggNOG" id="KOG0966">
    <property type="taxonomic scope" value="Eukaryota"/>
</dbReference>
<comment type="cofactor">
    <cofactor evidence="1">
        <name>Mg(2+)</name>
        <dbReference type="ChEBI" id="CHEBI:18420"/>
    </cofactor>
</comment>
<keyword evidence="8 15" id="KW-0227">DNA damage</keyword>
<evidence type="ECO:0000256" key="6">
    <source>
        <dbReference type="ARBA" id="ARBA00022737"/>
    </source>
</evidence>
<feature type="domain" description="BRCT" evidence="18">
    <location>
        <begin position="674"/>
        <end position="799"/>
    </location>
</feature>
<keyword evidence="12 15" id="KW-0234">DNA repair</keyword>
<evidence type="ECO:0000256" key="2">
    <source>
        <dbReference type="ARBA" id="ARBA00004123"/>
    </source>
</evidence>
<comment type="catalytic activity">
    <reaction evidence="14 15">
        <text>ATP + (deoxyribonucleotide)n-3'-hydroxyl + 5'-phospho-(deoxyribonucleotide)m = (deoxyribonucleotide)n+m + AMP + diphosphate.</text>
        <dbReference type="EC" id="6.5.1.1"/>
    </reaction>
</comment>
<dbReference type="GO" id="GO:0071897">
    <property type="term" value="P:DNA biosynthetic process"/>
    <property type="evidence" value="ECO:0007669"/>
    <property type="project" value="InterPro"/>
</dbReference>
<dbReference type="InterPro" id="IPR012309">
    <property type="entry name" value="DNA_ligase_ATP-dep_C"/>
</dbReference>
<protein>
    <recommendedName>
        <fullName evidence="15">DNA ligase</fullName>
        <ecNumber evidence="15">6.5.1.1</ecNumber>
    </recommendedName>
</protein>
<dbReference type="Pfam" id="PF01068">
    <property type="entry name" value="DNA_ligase_A_M"/>
    <property type="match status" value="1"/>
</dbReference>
<dbReference type="EMBL" id="CAHR02000041">
    <property type="protein sequence ID" value="CCG81494.1"/>
    <property type="molecule type" value="Genomic_DNA"/>
</dbReference>
<feature type="domain" description="ATP-dependent DNA ligase family profile" evidence="17">
    <location>
        <begin position="372"/>
        <end position="506"/>
    </location>
</feature>
<dbReference type="Pfam" id="PF04675">
    <property type="entry name" value="DNA_ligase_A_N"/>
    <property type="match status" value="1"/>
</dbReference>
<keyword evidence="13" id="KW-0539">Nucleus</keyword>
<evidence type="ECO:0000256" key="13">
    <source>
        <dbReference type="ARBA" id="ARBA00023242"/>
    </source>
</evidence>
<dbReference type="GO" id="GO:0003910">
    <property type="term" value="F:DNA ligase (ATP) activity"/>
    <property type="evidence" value="ECO:0007669"/>
    <property type="project" value="UniProtKB-EC"/>
</dbReference>
<dbReference type="InterPro" id="IPR000977">
    <property type="entry name" value="DNA_ligase_ATP-dep"/>
</dbReference>
<keyword evidence="11 15" id="KW-0233">DNA recombination</keyword>
<evidence type="ECO:0000256" key="10">
    <source>
        <dbReference type="ARBA" id="ARBA00022842"/>
    </source>
</evidence>
<dbReference type="AlphaFoldDB" id="R4XDT0"/>
<dbReference type="SUPFAM" id="SSF50249">
    <property type="entry name" value="Nucleic acid-binding proteins"/>
    <property type="match status" value="1"/>
</dbReference>
<dbReference type="GO" id="GO:0006297">
    <property type="term" value="P:nucleotide-excision repair, DNA gap filling"/>
    <property type="evidence" value="ECO:0007669"/>
    <property type="project" value="TreeGrafter"/>
</dbReference>
<accession>R4XDT0</accession>
<keyword evidence="20" id="KW-1185">Reference proteome</keyword>
<dbReference type="GO" id="GO:0046872">
    <property type="term" value="F:metal ion binding"/>
    <property type="evidence" value="ECO:0007669"/>
    <property type="project" value="UniProtKB-KW"/>
</dbReference>